<gene>
    <name evidence="1" type="ORF">MNY70_18105</name>
</gene>
<dbReference type="EMBL" id="CP093257">
    <property type="protein sequence ID" value="UNH40985.1"/>
    <property type="molecule type" value="Genomic_DNA"/>
</dbReference>
<geneLocation type="plasmid" evidence="1 2">
    <name>pW1-b</name>
</geneLocation>
<keyword evidence="2" id="KW-1185">Reference proteome</keyword>
<protein>
    <submittedName>
        <fullName evidence="1">Uncharacterized protein</fullName>
    </submittedName>
</protein>
<proteinExistence type="predicted"/>
<reference evidence="1" key="1">
    <citation type="submission" date="2022-03" db="EMBL/GenBank/DDBJ databases">
        <title>ESBL-producing Moellerella wisconsensis and Escherichia marmotae isolated from wild game meat.</title>
        <authorList>
            <person name="Biggel M."/>
        </authorList>
    </citation>
    <scope>NUCLEOTIDE SEQUENCE</scope>
    <source>
        <strain evidence="1">W1</strain>
    </source>
</reference>
<dbReference type="Proteomes" id="UP000829420">
    <property type="component" value="Plasmid pW1-b"/>
</dbReference>
<keyword evidence="1" id="KW-0614">Plasmid</keyword>
<organism evidence="1 2">
    <name type="scientific">Moellerella wisconsensis</name>
    <dbReference type="NCBI Taxonomy" id="158849"/>
    <lineage>
        <taxon>Bacteria</taxon>
        <taxon>Pseudomonadati</taxon>
        <taxon>Pseudomonadota</taxon>
        <taxon>Gammaproteobacteria</taxon>
        <taxon>Enterobacterales</taxon>
        <taxon>Morganellaceae</taxon>
        <taxon>Moellerella</taxon>
    </lineage>
</organism>
<evidence type="ECO:0000313" key="1">
    <source>
        <dbReference type="EMBL" id="UNH40985.1"/>
    </source>
</evidence>
<sequence>MINSELPKVDVTYGINRFNERIYRGALTLISNLAKAKNKSVKVTKLNGEIFTTNPVKINARRGVVVFSDRRMLLAEIATVEVIERREFDESDSKTQYFDKSTLPKFKTFHPILRKAHATKKDVSVLLKSGKIYKGFSFSHDLDSLQIATSTGQVLIMYDAVKRIVPLEDDGSLAE</sequence>
<accession>A0ACD3YDF3</accession>
<name>A0ACD3YDF3_9GAMM</name>
<evidence type="ECO:0000313" key="2">
    <source>
        <dbReference type="Proteomes" id="UP000829420"/>
    </source>
</evidence>